<dbReference type="GO" id="GO:0006281">
    <property type="term" value="P:DNA repair"/>
    <property type="evidence" value="ECO:0007669"/>
    <property type="project" value="UniProtKB-KW"/>
</dbReference>
<evidence type="ECO:0000313" key="3">
    <source>
        <dbReference type="EMBL" id="KAJ8050618.1"/>
    </source>
</evidence>
<dbReference type="GO" id="GO:0005524">
    <property type="term" value="F:ATP binding"/>
    <property type="evidence" value="ECO:0007669"/>
    <property type="project" value="UniProtKB-KW"/>
</dbReference>
<keyword evidence="1" id="KW-0067">ATP-binding</keyword>
<dbReference type="GO" id="GO:0006310">
    <property type="term" value="P:DNA recombination"/>
    <property type="evidence" value="ECO:0007669"/>
    <property type="project" value="UniProtKB-KW"/>
</dbReference>
<comment type="cofactor">
    <cofactor evidence="1">
        <name>Mg(2+)</name>
        <dbReference type="ChEBI" id="CHEBI:18420"/>
    </cofactor>
</comment>
<accession>A0A9Q1CTE6</accession>
<dbReference type="OrthoDB" id="416437at2759"/>
<dbReference type="InterPro" id="IPR010285">
    <property type="entry name" value="DNA_helicase_pif1-like_DEAD"/>
</dbReference>
<dbReference type="SUPFAM" id="SSF56219">
    <property type="entry name" value="DNase I-like"/>
    <property type="match status" value="1"/>
</dbReference>
<dbReference type="PANTHER" id="PTHR47642:SF8">
    <property type="entry name" value="ATP-DEPENDENT DNA HELICASE"/>
    <property type="match status" value="1"/>
</dbReference>
<dbReference type="SUPFAM" id="SSF52540">
    <property type="entry name" value="P-loop containing nucleoside triphosphate hydrolases"/>
    <property type="match status" value="1"/>
</dbReference>
<comment type="catalytic activity">
    <reaction evidence="1">
        <text>ATP + H2O = ADP + phosphate + H(+)</text>
        <dbReference type="Rhea" id="RHEA:13065"/>
        <dbReference type="ChEBI" id="CHEBI:15377"/>
        <dbReference type="ChEBI" id="CHEBI:15378"/>
        <dbReference type="ChEBI" id="CHEBI:30616"/>
        <dbReference type="ChEBI" id="CHEBI:43474"/>
        <dbReference type="ChEBI" id="CHEBI:456216"/>
        <dbReference type="EC" id="5.6.2.3"/>
    </reaction>
</comment>
<dbReference type="InterPro" id="IPR027417">
    <property type="entry name" value="P-loop_NTPase"/>
</dbReference>
<protein>
    <recommendedName>
        <fullName evidence="1">ATP-dependent DNA helicase</fullName>
        <ecNumber evidence="1">5.6.2.3</ecNumber>
    </recommendedName>
</protein>
<dbReference type="Proteomes" id="UP001152320">
    <property type="component" value="Chromosome 1"/>
</dbReference>
<evidence type="ECO:0000259" key="2">
    <source>
        <dbReference type="Pfam" id="PF05970"/>
    </source>
</evidence>
<dbReference type="GO" id="GO:0000723">
    <property type="term" value="P:telomere maintenance"/>
    <property type="evidence" value="ECO:0007669"/>
    <property type="project" value="InterPro"/>
</dbReference>
<sequence length="527" mass="59319">MIDEISMVGNGMLSFINKRLQEIMGNQLKFGGISIIAFGDLFQLQPVCDGRIFRNLSKSYGPLAVNLWHSNFSVMELTQIMRQKDDLLFAQTLNRLRERKHTNQDIAMIKTRQLPVTTPCDSLVNEGQSTFLFATNDLVDAFNDTAYNSLSTQKYTITACDSAVGDITKSTAQRILCSASKLNINKTMGLPKTLKIANGLKVEVSLNIKPLCLRKQFPLRPAAAKTIHRSQGDTLTKAAVDFSAKNLPYHMHYVALSRVTSLSGLYIRNFHETQISVCSDVATEMNRLRSTRLQISCVPQLTSTCTNFSVVFHNARSLHKNIAHLKSDHNLLKADIICICETRLCKNDQNSSISLPSHQSYRFDSNVTTNTRTPYGSIMYVSSKYPPIQSYPICCSSNSAEIMLIKLQTLSSIHTVASVYRYQKFPFTTFLNDFVAAIKPHIFPNEILTIIGDFNCDYNRASNILENTLAQSLKISYLKQVIHEITTDYNTTIDFIYTSERTNFIAGALESYTSDHKPIFICYETTV</sequence>
<evidence type="ECO:0000313" key="4">
    <source>
        <dbReference type="Proteomes" id="UP001152320"/>
    </source>
</evidence>
<dbReference type="GO" id="GO:0043139">
    <property type="term" value="F:5'-3' DNA helicase activity"/>
    <property type="evidence" value="ECO:0007669"/>
    <property type="project" value="UniProtKB-EC"/>
</dbReference>
<dbReference type="Pfam" id="PF05970">
    <property type="entry name" value="PIF1"/>
    <property type="match status" value="1"/>
</dbReference>
<dbReference type="PANTHER" id="PTHR47642">
    <property type="entry name" value="ATP-DEPENDENT DNA HELICASE"/>
    <property type="match status" value="1"/>
</dbReference>
<comment type="caution">
    <text evidence="3">The sequence shown here is derived from an EMBL/GenBank/DDBJ whole genome shotgun (WGS) entry which is preliminary data.</text>
</comment>
<keyword evidence="1" id="KW-0234">DNA repair</keyword>
<dbReference type="InterPro" id="IPR051055">
    <property type="entry name" value="PIF1_helicase"/>
</dbReference>
<dbReference type="EMBL" id="JAIZAY010000001">
    <property type="protein sequence ID" value="KAJ8050618.1"/>
    <property type="molecule type" value="Genomic_DNA"/>
</dbReference>
<comment type="similarity">
    <text evidence="1">Belongs to the helicase family.</text>
</comment>
<keyword evidence="1" id="KW-0378">Hydrolase</keyword>
<keyword evidence="1" id="KW-0547">Nucleotide-binding</keyword>
<name>A0A9Q1CTE6_HOLLE</name>
<evidence type="ECO:0000256" key="1">
    <source>
        <dbReference type="RuleBase" id="RU363044"/>
    </source>
</evidence>
<dbReference type="Gene3D" id="3.40.50.300">
    <property type="entry name" value="P-loop containing nucleotide triphosphate hydrolases"/>
    <property type="match status" value="1"/>
</dbReference>
<keyword evidence="1" id="KW-0233">DNA recombination</keyword>
<feature type="domain" description="DNA helicase Pif1-like DEAD-box helicase" evidence="2">
    <location>
        <begin position="2"/>
        <end position="90"/>
    </location>
</feature>
<dbReference type="AlphaFoldDB" id="A0A9Q1CTE6"/>
<gene>
    <name evidence="3" type="ORF">HOLleu_03887</name>
</gene>
<reference evidence="3" key="1">
    <citation type="submission" date="2021-10" db="EMBL/GenBank/DDBJ databases">
        <title>Tropical sea cucumber genome reveals ecological adaptation and Cuvierian tubules defense mechanism.</title>
        <authorList>
            <person name="Chen T."/>
        </authorList>
    </citation>
    <scope>NUCLEOTIDE SEQUENCE</scope>
    <source>
        <strain evidence="3">Nanhai2018</strain>
        <tissue evidence="3">Muscle</tissue>
    </source>
</reference>
<dbReference type="Gene3D" id="3.60.10.10">
    <property type="entry name" value="Endonuclease/exonuclease/phosphatase"/>
    <property type="match status" value="1"/>
</dbReference>
<proteinExistence type="inferred from homology"/>
<keyword evidence="1" id="KW-0227">DNA damage</keyword>
<keyword evidence="1 3" id="KW-0347">Helicase</keyword>
<dbReference type="EC" id="5.6.2.3" evidence="1"/>
<dbReference type="GO" id="GO:0016787">
    <property type="term" value="F:hydrolase activity"/>
    <property type="evidence" value="ECO:0007669"/>
    <property type="project" value="UniProtKB-KW"/>
</dbReference>
<organism evidence="3 4">
    <name type="scientific">Holothuria leucospilota</name>
    <name type="common">Black long sea cucumber</name>
    <name type="synonym">Mertensiothuria leucospilota</name>
    <dbReference type="NCBI Taxonomy" id="206669"/>
    <lineage>
        <taxon>Eukaryota</taxon>
        <taxon>Metazoa</taxon>
        <taxon>Echinodermata</taxon>
        <taxon>Eleutherozoa</taxon>
        <taxon>Echinozoa</taxon>
        <taxon>Holothuroidea</taxon>
        <taxon>Aspidochirotacea</taxon>
        <taxon>Aspidochirotida</taxon>
        <taxon>Holothuriidae</taxon>
        <taxon>Holothuria</taxon>
    </lineage>
</organism>
<dbReference type="InterPro" id="IPR036691">
    <property type="entry name" value="Endo/exonu/phosph_ase_sf"/>
</dbReference>
<keyword evidence="4" id="KW-1185">Reference proteome</keyword>